<name>A0A848M1A3_PAELE</name>
<gene>
    <name evidence="2" type="ORF">HII30_02390</name>
</gene>
<protein>
    <submittedName>
        <fullName evidence="2">Uncharacterized protein</fullName>
    </submittedName>
</protein>
<comment type="caution">
    <text evidence="2">The sequence shown here is derived from an EMBL/GenBank/DDBJ whole genome shotgun (WGS) entry which is preliminary data.</text>
</comment>
<keyword evidence="1" id="KW-0812">Transmembrane</keyword>
<reference evidence="2 3" key="1">
    <citation type="submission" date="2020-04" db="EMBL/GenBank/DDBJ databases">
        <title>Paenibacillus algicola sp. nov., a novel marine bacterium producing alginate lyase.</title>
        <authorList>
            <person name="Huang H."/>
        </authorList>
    </citation>
    <scope>NUCLEOTIDE SEQUENCE [LARGE SCALE GENOMIC DNA]</scope>
    <source>
        <strain evidence="2 3">L7-75</strain>
    </source>
</reference>
<accession>A0A848M1A3</accession>
<feature type="transmembrane region" description="Helical" evidence="1">
    <location>
        <begin position="16"/>
        <end position="38"/>
    </location>
</feature>
<keyword evidence="1" id="KW-1133">Transmembrane helix</keyword>
<dbReference type="Proteomes" id="UP000565468">
    <property type="component" value="Unassembled WGS sequence"/>
</dbReference>
<proteinExistence type="predicted"/>
<keyword evidence="1" id="KW-0472">Membrane</keyword>
<keyword evidence="3" id="KW-1185">Reference proteome</keyword>
<dbReference type="EMBL" id="JABBPN010000002">
    <property type="protein sequence ID" value="NMO94637.1"/>
    <property type="molecule type" value="Genomic_DNA"/>
</dbReference>
<sequence>MMSRLEHWLSQESHNYMLIAAAAILFFAVKAVIGYYTFRHYNRQLKELQAKIELLLQQEQHNTSK</sequence>
<evidence type="ECO:0000256" key="1">
    <source>
        <dbReference type="SAM" id="Phobius"/>
    </source>
</evidence>
<evidence type="ECO:0000313" key="3">
    <source>
        <dbReference type="Proteomes" id="UP000565468"/>
    </source>
</evidence>
<dbReference type="AlphaFoldDB" id="A0A848M1A3"/>
<evidence type="ECO:0000313" key="2">
    <source>
        <dbReference type="EMBL" id="NMO94637.1"/>
    </source>
</evidence>
<dbReference type="RefSeq" id="WP_169503343.1">
    <property type="nucleotide sequence ID" value="NZ_JABBPN010000002.1"/>
</dbReference>
<organism evidence="2 3">
    <name type="scientific">Paenibacillus lemnae</name>
    <dbReference type="NCBI Taxonomy" id="1330551"/>
    <lineage>
        <taxon>Bacteria</taxon>
        <taxon>Bacillati</taxon>
        <taxon>Bacillota</taxon>
        <taxon>Bacilli</taxon>
        <taxon>Bacillales</taxon>
        <taxon>Paenibacillaceae</taxon>
        <taxon>Paenibacillus</taxon>
    </lineage>
</organism>